<geneLocation type="plasmid" evidence="1">
    <name>pT-OXA-181</name>
</geneLocation>
<organism evidence="1">
    <name type="scientific">Citrobacter freundii</name>
    <dbReference type="NCBI Taxonomy" id="546"/>
    <lineage>
        <taxon>Bacteria</taxon>
        <taxon>Pseudomonadati</taxon>
        <taxon>Pseudomonadota</taxon>
        <taxon>Gammaproteobacteria</taxon>
        <taxon>Enterobacterales</taxon>
        <taxon>Enterobacteriaceae</taxon>
        <taxon>Citrobacter</taxon>
        <taxon>Citrobacter freundii complex</taxon>
    </lineage>
</organism>
<name>L7Z9H5_CITFR</name>
<keyword evidence="1" id="KW-0614">Plasmid</keyword>
<proteinExistence type="predicted"/>
<reference evidence="1" key="1">
    <citation type="journal article" date="2013" name="Antimicrob. Agents Chemother.">
        <title>Complete Sequence of the IncT-Type Plasmid pT-OXA-181 Carrying the blaOXA-181 Carbapenemase Gene from Citrobacter freundii.</title>
        <authorList>
            <person name="Villa L."/>
            <person name="Carattoli A."/>
            <person name="Nordmann P."/>
            <person name="Carta C."/>
            <person name="Poirel L."/>
        </authorList>
    </citation>
    <scope>NUCLEOTIDE SEQUENCE</scope>
    <source>
        <strain evidence="1">CFSTE</strain>
        <plasmid evidence="1">pT-OXA-181</plasmid>
    </source>
</reference>
<dbReference type="EMBL" id="JQ996150">
    <property type="protein sequence ID" value="AGE11261.1"/>
    <property type="molecule type" value="Genomic_DNA"/>
</dbReference>
<accession>L7Z9H5</accession>
<evidence type="ECO:0000313" key="1">
    <source>
        <dbReference type="EMBL" id="AGE11261.1"/>
    </source>
</evidence>
<sequence>MTTKDAAMDIQERQIVEHRIVETAAQGLVDAGFGIAVYDGEELVTEVTHDVSSIMEAMFSTDEEFIYAYDSNGKHVGWVHLVYGNSGWDVISDNTNNLEDALIAATELAEEIADQS</sequence>
<dbReference type="AlphaFoldDB" id="L7Z9H5"/>
<protein>
    <submittedName>
        <fullName evidence="1">Uncharacterized protein</fullName>
    </submittedName>
</protein>